<dbReference type="Proteomes" id="UP000236726">
    <property type="component" value="Unassembled WGS sequence"/>
</dbReference>
<sequence length="164" mass="19090">MRIPIAKEIQEKVNNGDVLVAIEWFKWTLFGLRFTYHTAAKTEWSCSNLYAIERSDFSEEEYLAGYEIDDKFLRITPFKTFGIPLKGQGYVFGLDFRSDGIYYDFIYETEYLAHIYVKMTSKGEFDNKIIVPPTWDLVKREKILLSKAEGVKVQCANILEIPTS</sequence>
<dbReference type="EMBL" id="FNUL01000012">
    <property type="protein sequence ID" value="SEF91265.1"/>
    <property type="molecule type" value="Genomic_DNA"/>
</dbReference>
<dbReference type="RefSeq" id="WP_103953171.1">
    <property type="nucleotide sequence ID" value="NZ_FNUL01000012.1"/>
</dbReference>
<gene>
    <name evidence="1" type="ORF">SAMN05216537_112125</name>
</gene>
<keyword evidence="2" id="KW-1185">Reference proteome</keyword>
<proteinExistence type="predicted"/>
<organism evidence="1 2">
    <name type="scientific">Lachnospira multipara</name>
    <dbReference type="NCBI Taxonomy" id="28051"/>
    <lineage>
        <taxon>Bacteria</taxon>
        <taxon>Bacillati</taxon>
        <taxon>Bacillota</taxon>
        <taxon>Clostridia</taxon>
        <taxon>Lachnospirales</taxon>
        <taxon>Lachnospiraceae</taxon>
        <taxon>Lachnospira</taxon>
    </lineage>
</organism>
<dbReference type="AlphaFoldDB" id="A0A1H5VVE3"/>
<reference evidence="1 2" key="1">
    <citation type="submission" date="2016-10" db="EMBL/GenBank/DDBJ databases">
        <authorList>
            <person name="de Groot N.N."/>
        </authorList>
    </citation>
    <scope>NUCLEOTIDE SEQUENCE [LARGE SCALE GENOMIC DNA]</scope>
    <source>
        <strain evidence="1 2">D15d</strain>
    </source>
</reference>
<protein>
    <submittedName>
        <fullName evidence="1">Uncharacterized protein</fullName>
    </submittedName>
</protein>
<evidence type="ECO:0000313" key="2">
    <source>
        <dbReference type="Proteomes" id="UP000236726"/>
    </source>
</evidence>
<evidence type="ECO:0000313" key="1">
    <source>
        <dbReference type="EMBL" id="SEF91265.1"/>
    </source>
</evidence>
<accession>A0A1H5VVE3</accession>
<name>A0A1H5VVE3_9FIRM</name>